<reference evidence="3 4" key="1">
    <citation type="submission" date="2018-02" db="EMBL/GenBank/DDBJ databases">
        <title>The genomes of Aspergillus section Nigri reveals drivers in fungal speciation.</title>
        <authorList>
            <consortium name="DOE Joint Genome Institute"/>
            <person name="Vesth T.C."/>
            <person name="Nybo J."/>
            <person name="Theobald S."/>
            <person name="Brandl J."/>
            <person name="Frisvad J.C."/>
            <person name="Nielsen K.F."/>
            <person name="Lyhne E.K."/>
            <person name="Kogle M.E."/>
            <person name="Kuo A."/>
            <person name="Riley R."/>
            <person name="Clum A."/>
            <person name="Nolan M."/>
            <person name="Lipzen A."/>
            <person name="Salamov A."/>
            <person name="Henrissat B."/>
            <person name="Wiebenga A."/>
            <person name="De vries R.P."/>
            <person name="Grigoriev I.V."/>
            <person name="Mortensen U.H."/>
            <person name="Andersen M.R."/>
            <person name="Baker S.E."/>
        </authorList>
    </citation>
    <scope>NUCLEOTIDE SEQUENCE [LARGE SCALE GENOMIC DNA]</scope>
    <source>
        <strain evidence="3 4">CBS 121057</strain>
    </source>
</reference>
<keyword evidence="2" id="KW-0472">Membrane</keyword>
<dbReference type="AlphaFoldDB" id="A0A319F2Y5"/>
<evidence type="ECO:0000313" key="3">
    <source>
        <dbReference type="EMBL" id="PYI12304.1"/>
    </source>
</evidence>
<dbReference type="InterPro" id="IPR040201">
    <property type="entry name" value="Mrg3-like"/>
</dbReference>
<feature type="repeat" description="TPR" evidence="1">
    <location>
        <begin position="312"/>
        <end position="345"/>
    </location>
</feature>
<sequence length="469" mass="52059">MFSAAARRTSALPRTIITHNHHHPQHAFSTRSIPIRPRPVTPLFRPTALQTRHLSLGQKMKRGFQEASKGIWRKNPILLPLALVSVATASGIFAYIAYVEATQVAPQYSKFPLPVAERLRTAVYYTDVDLNPHKAITAYKEAFMLGRELGMHPWSDEMMGIRLQIASVLEKAGLVPAAIQLLEKIRADSCGWVELSVKHKILQVAENSEEANKKGEEAADPLGADPVVLDAYDKIKEMEAFEAQQRDKVKAKIVGISMKLAELYRSDYIQNDAKAEEALGFAVDYSLREMQRRSDAGLPVGGGHWMSLSEIASALTDLGTFYFEKDQDNYALPLFLRALDLVYADEGKNPSCKQVTLLCNISSTIGNAAMQGRPLADPGVTREEAIETSRKWAQEALTKCDGIADDQDPECEIGCATARLLLGELAAFQNKRKEAIKYLTESRDAFKQIKEDDLSEIAAEALEEVKSRK</sequence>
<dbReference type="VEuPathDB" id="FungiDB:BO78DRAFT_392168"/>
<dbReference type="GO" id="GO:0051787">
    <property type="term" value="F:misfolded protein binding"/>
    <property type="evidence" value="ECO:0007669"/>
    <property type="project" value="TreeGrafter"/>
</dbReference>
<evidence type="ECO:0008006" key="5">
    <source>
        <dbReference type="Google" id="ProtNLM"/>
    </source>
</evidence>
<dbReference type="Gene3D" id="1.25.40.10">
    <property type="entry name" value="Tetratricopeptide repeat domain"/>
    <property type="match status" value="1"/>
</dbReference>
<keyword evidence="1" id="KW-0802">TPR repeat</keyword>
<protein>
    <recommendedName>
        <fullName evidence="5">TPR domain protein</fullName>
    </recommendedName>
</protein>
<keyword evidence="2" id="KW-0812">Transmembrane</keyword>
<dbReference type="PANTHER" id="PTHR28142:SF1">
    <property type="entry name" value="MITOCHONDRIAL INNER MEMBRANE I-AAA PROTEASE SUPERCOMPLEX SUBUNIT MGR3-RELATED"/>
    <property type="match status" value="1"/>
</dbReference>
<dbReference type="PROSITE" id="PS50005">
    <property type="entry name" value="TPR"/>
    <property type="match status" value="1"/>
</dbReference>
<proteinExistence type="predicted"/>
<keyword evidence="2" id="KW-1133">Transmembrane helix</keyword>
<dbReference type="PANTHER" id="PTHR28142">
    <property type="entry name" value="MITOCHONDRIAL INNER MEMBRANE I-AAA PROTEASE SUPERCOMPLEX SUBUNIT MGR3-RELATED"/>
    <property type="match status" value="1"/>
</dbReference>
<dbReference type="STRING" id="1448318.A0A319F2Y5"/>
<evidence type="ECO:0000313" key="4">
    <source>
        <dbReference type="Proteomes" id="UP000248423"/>
    </source>
</evidence>
<evidence type="ECO:0000256" key="1">
    <source>
        <dbReference type="PROSITE-ProRule" id="PRU00339"/>
    </source>
</evidence>
<dbReference type="OrthoDB" id="10050400at2759"/>
<keyword evidence="4" id="KW-1185">Reference proteome</keyword>
<feature type="transmembrane region" description="Helical" evidence="2">
    <location>
        <begin position="77"/>
        <end position="98"/>
    </location>
</feature>
<dbReference type="GO" id="GO:0006515">
    <property type="term" value="P:protein quality control for misfolded or incompletely synthesized proteins"/>
    <property type="evidence" value="ECO:0007669"/>
    <property type="project" value="TreeGrafter"/>
</dbReference>
<dbReference type="InterPro" id="IPR011990">
    <property type="entry name" value="TPR-like_helical_dom_sf"/>
</dbReference>
<dbReference type="EMBL" id="KZ826315">
    <property type="protein sequence ID" value="PYI12304.1"/>
    <property type="molecule type" value="Genomic_DNA"/>
</dbReference>
<gene>
    <name evidence="3" type="ORF">BO78DRAFT_392168</name>
</gene>
<name>A0A319F2Y5_ASPSB</name>
<dbReference type="InterPro" id="IPR019734">
    <property type="entry name" value="TPR_rpt"/>
</dbReference>
<organism evidence="3 4">
    <name type="scientific">Aspergillus sclerotiicarbonarius (strain CBS 121057 / IBT 28362)</name>
    <dbReference type="NCBI Taxonomy" id="1448318"/>
    <lineage>
        <taxon>Eukaryota</taxon>
        <taxon>Fungi</taxon>
        <taxon>Dikarya</taxon>
        <taxon>Ascomycota</taxon>
        <taxon>Pezizomycotina</taxon>
        <taxon>Eurotiomycetes</taxon>
        <taxon>Eurotiomycetidae</taxon>
        <taxon>Eurotiales</taxon>
        <taxon>Aspergillaceae</taxon>
        <taxon>Aspergillus</taxon>
        <taxon>Aspergillus subgen. Circumdati</taxon>
    </lineage>
</organism>
<evidence type="ECO:0000256" key="2">
    <source>
        <dbReference type="SAM" id="Phobius"/>
    </source>
</evidence>
<dbReference type="Proteomes" id="UP000248423">
    <property type="component" value="Unassembled WGS sequence"/>
</dbReference>
<dbReference type="GO" id="GO:0031942">
    <property type="term" value="C:i-AAA complex"/>
    <property type="evidence" value="ECO:0007669"/>
    <property type="project" value="TreeGrafter"/>
</dbReference>
<accession>A0A319F2Y5</accession>